<dbReference type="InterPro" id="IPR008593">
    <property type="entry name" value="Dam_MeTrfase"/>
</dbReference>
<evidence type="ECO:0000313" key="1">
    <source>
        <dbReference type="EMBL" id="KKM21768.1"/>
    </source>
</evidence>
<dbReference type="GO" id="GO:0003677">
    <property type="term" value="F:DNA binding"/>
    <property type="evidence" value="ECO:0007669"/>
    <property type="project" value="InterPro"/>
</dbReference>
<dbReference type="GO" id="GO:0009007">
    <property type="term" value="F:site-specific DNA-methyltransferase (adenine-specific) activity"/>
    <property type="evidence" value="ECO:0007669"/>
    <property type="project" value="InterPro"/>
</dbReference>
<reference evidence="1" key="1">
    <citation type="journal article" date="2015" name="Nature">
        <title>Complex archaea that bridge the gap between prokaryotes and eukaryotes.</title>
        <authorList>
            <person name="Spang A."/>
            <person name="Saw J.H."/>
            <person name="Jorgensen S.L."/>
            <person name="Zaremba-Niedzwiedzka K."/>
            <person name="Martijn J."/>
            <person name="Lind A.E."/>
            <person name="van Eijk R."/>
            <person name="Schleper C."/>
            <person name="Guy L."/>
            <person name="Ettema T.J."/>
        </authorList>
    </citation>
    <scope>NUCLEOTIDE SEQUENCE</scope>
</reference>
<gene>
    <name evidence="1" type="ORF">LCGC14_1632110</name>
</gene>
<protein>
    <submittedName>
        <fullName evidence="1">Uncharacterized protein</fullName>
    </submittedName>
</protein>
<accession>A0A0F9KHX4</accession>
<comment type="caution">
    <text evidence="1">The sequence shown here is derived from an EMBL/GenBank/DDBJ whole genome shotgun (WGS) entry which is preliminary data.</text>
</comment>
<dbReference type="AlphaFoldDB" id="A0A0F9KHX4"/>
<proteinExistence type="predicted"/>
<dbReference type="Pfam" id="PF05869">
    <property type="entry name" value="Dam"/>
    <property type="match status" value="1"/>
</dbReference>
<sequence>MLTTPACIDEECAALLPALSADAEGALKESISERGWRDALVVWKQEGILLDGHNRMRICDANWKDYKYKYSAVSLPDRDASFATAVDTLAGNLGTEAKTALLSGDTNLSRKDVQAAAELPKGKQKAAVAKLLKGDGKGNLKAHQNQGVIEWYTPEKYVDPARKVMGGIDLDPASNPLANKTVKAKKFFAARDNGLSKPWKGTVILNPPFRADLISQFVAKLCRHHAAGDVTQAVLLTNNNTDTRWCHEAAAASAAICFTAGRIPFYNPDKEVAAPTNGHTLFYFGDQLTSFVSEFSELGTVMVQAAFMFQNGSSRPHR</sequence>
<organism evidence="1">
    <name type="scientific">marine sediment metagenome</name>
    <dbReference type="NCBI Taxonomy" id="412755"/>
    <lineage>
        <taxon>unclassified sequences</taxon>
        <taxon>metagenomes</taxon>
        <taxon>ecological metagenomes</taxon>
    </lineage>
</organism>
<name>A0A0F9KHX4_9ZZZZ</name>
<dbReference type="EMBL" id="LAZR01013484">
    <property type="protein sequence ID" value="KKM21768.1"/>
    <property type="molecule type" value="Genomic_DNA"/>
</dbReference>
<dbReference type="GO" id="GO:0009307">
    <property type="term" value="P:DNA restriction-modification system"/>
    <property type="evidence" value="ECO:0007669"/>
    <property type="project" value="InterPro"/>
</dbReference>